<dbReference type="FunFam" id="3.30.230.10:FF:000001">
    <property type="entry name" value="30S ribosomal protein S9"/>
    <property type="match status" value="1"/>
</dbReference>
<dbReference type="Proteomes" id="UP000231567">
    <property type="component" value="Unassembled WGS sequence"/>
</dbReference>
<dbReference type="InterPro" id="IPR014721">
    <property type="entry name" value="Ribsml_uS5_D2-typ_fold_subgr"/>
</dbReference>
<name>A0A2G9YQY0_9BACT</name>
<dbReference type="AlphaFoldDB" id="A0A2G9YQY0"/>
<accession>A0A2G9YQY0</accession>
<dbReference type="GO" id="GO:0003735">
    <property type="term" value="F:structural constituent of ribosome"/>
    <property type="evidence" value="ECO:0007669"/>
    <property type="project" value="InterPro"/>
</dbReference>
<sequence length="132" mass="14897">MVNKSVKQKYYYALGRRKTATAKVYLKPGTGLVKINNKDFEVTPEITQIYNGPLDITGNLGKFDITAKVSGGGFSSQKEAIRLGVARALLKYDDKLKQVLRKNGFLTRDPREKERKKPGLKGARKAPQWQKR</sequence>
<evidence type="ECO:0000256" key="1">
    <source>
        <dbReference type="ARBA" id="ARBA00005251"/>
    </source>
</evidence>
<dbReference type="InterPro" id="IPR020568">
    <property type="entry name" value="Ribosomal_Su5_D2-typ_SF"/>
</dbReference>
<dbReference type="SUPFAM" id="SSF54211">
    <property type="entry name" value="Ribosomal protein S5 domain 2-like"/>
    <property type="match status" value="1"/>
</dbReference>
<evidence type="ECO:0000313" key="9">
    <source>
        <dbReference type="Proteomes" id="UP000231567"/>
    </source>
</evidence>
<comment type="caution">
    <text evidence="8">The sequence shown here is derived from an EMBL/GenBank/DDBJ whole genome shotgun (WGS) entry which is preliminary data.</text>
</comment>
<evidence type="ECO:0000313" key="8">
    <source>
        <dbReference type="EMBL" id="PIP21648.1"/>
    </source>
</evidence>
<dbReference type="InterPro" id="IPR023035">
    <property type="entry name" value="Ribosomal_uS9_bac/plastid"/>
</dbReference>
<dbReference type="InterPro" id="IPR000754">
    <property type="entry name" value="Ribosomal_uS9"/>
</dbReference>
<dbReference type="PANTHER" id="PTHR21569">
    <property type="entry name" value="RIBOSOMAL PROTEIN S9"/>
    <property type="match status" value="1"/>
</dbReference>
<evidence type="ECO:0000256" key="2">
    <source>
        <dbReference type="ARBA" id="ARBA00022980"/>
    </source>
</evidence>
<dbReference type="Pfam" id="PF00380">
    <property type="entry name" value="Ribosomal_S9"/>
    <property type="match status" value="1"/>
</dbReference>
<dbReference type="NCBIfam" id="NF001099">
    <property type="entry name" value="PRK00132.1"/>
    <property type="match status" value="1"/>
</dbReference>
<dbReference type="GO" id="GO:0022627">
    <property type="term" value="C:cytosolic small ribosomal subunit"/>
    <property type="evidence" value="ECO:0007669"/>
    <property type="project" value="TreeGrafter"/>
</dbReference>
<dbReference type="EMBL" id="PCRM01000026">
    <property type="protein sequence ID" value="PIP21648.1"/>
    <property type="molecule type" value="Genomic_DNA"/>
</dbReference>
<organism evidence="8 9">
    <name type="scientific">Candidatus Nealsonbacteria bacterium CG23_combo_of_CG06-09_8_20_14_all_40_13</name>
    <dbReference type="NCBI Taxonomy" id="1974724"/>
    <lineage>
        <taxon>Bacteria</taxon>
        <taxon>Candidatus Nealsoniibacteriota</taxon>
    </lineage>
</organism>
<dbReference type="PROSITE" id="PS00360">
    <property type="entry name" value="RIBOSOMAL_S9"/>
    <property type="match status" value="1"/>
</dbReference>
<evidence type="ECO:0000256" key="6">
    <source>
        <dbReference type="RuleBase" id="RU003815"/>
    </source>
</evidence>
<feature type="compositionally biased region" description="Basic and acidic residues" evidence="7">
    <location>
        <begin position="108"/>
        <end position="117"/>
    </location>
</feature>
<gene>
    <name evidence="5" type="primary">rpsI</name>
    <name evidence="8" type="ORF">COX39_01845</name>
</gene>
<reference evidence="8 9" key="1">
    <citation type="submission" date="2017-09" db="EMBL/GenBank/DDBJ databases">
        <title>Depth-based differentiation of microbial function through sediment-hosted aquifers and enrichment of novel symbionts in the deep terrestrial subsurface.</title>
        <authorList>
            <person name="Probst A.J."/>
            <person name="Ladd B."/>
            <person name="Jarett J.K."/>
            <person name="Geller-Mcgrath D.E."/>
            <person name="Sieber C.M."/>
            <person name="Emerson J.B."/>
            <person name="Anantharaman K."/>
            <person name="Thomas B.C."/>
            <person name="Malmstrom R."/>
            <person name="Stieglmeier M."/>
            <person name="Klingl A."/>
            <person name="Woyke T."/>
            <person name="Ryan C.M."/>
            <person name="Banfield J.F."/>
        </authorList>
    </citation>
    <scope>NUCLEOTIDE SEQUENCE [LARGE SCALE GENOMIC DNA]</scope>
    <source>
        <strain evidence="8">CG23_combo_of_CG06-09_8_20_14_all_40_13</strain>
    </source>
</reference>
<dbReference type="InterPro" id="IPR020574">
    <property type="entry name" value="Ribosomal_uS9_CS"/>
</dbReference>
<dbReference type="PANTHER" id="PTHR21569:SF1">
    <property type="entry name" value="SMALL RIBOSOMAL SUBUNIT PROTEIN US9M"/>
    <property type="match status" value="1"/>
</dbReference>
<dbReference type="GO" id="GO:0003723">
    <property type="term" value="F:RNA binding"/>
    <property type="evidence" value="ECO:0007669"/>
    <property type="project" value="TreeGrafter"/>
</dbReference>
<comment type="similarity">
    <text evidence="1 5 6">Belongs to the universal ribosomal protein uS9 family.</text>
</comment>
<feature type="compositionally biased region" description="Basic residues" evidence="7">
    <location>
        <begin position="118"/>
        <end position="132"/>
    </location>
</feature>
<dbReference type="GO" id="GO:0006412">
    <property type="term" value="P:translation"/>
    <property type="evidence" value="ECO:0007669"/>
    <property type="project" value="UniProtKB-UniRule"/>
</dbReference>
<evidence type="ECO:0000256" key="3">
    <source>
        <dbReference type="ARBA" id="ARBA00023274"/>
    </source>
</evidence>
<dbReference type="HAMAP" id="MF_00532_B">
    <property type="entry name" value="Ribosomal_uS9_B"/>
    <property type="match status" value="1"/>
</dbReference>
<evidence type="ECO:0000256" key="4">
    <source>
        <dbReference type="ARBA" id="ARBA00035259"/>
    </source>
</evidence>
<proteinExistence type="inferred from homology"/>
<keyword evidence="3 5" id="KW-0687">Ribonucleoprotein</keyword>
<feature type="region of interest" description="Disordered" evidence="7">
    <location>
        <begin position="103"/>
        <end position="132"/>
    </location>
</feature>
<protein>
    <recommendedName>
        <fullName evidence="4 5">Small ribosomal subunit protein uS9</fullName>
    </recommendedName>
</protein>
<evidence type="ECO:0000256" key="5">
    <source>
        <dbReference type="HAMAP-Rule" id="MF_00532"/>
    </source>
</evidence>
<keyword evidence="2 5" id="KW-0689">Ribosomal protein</keyword>
<dbReference type="Gene3D" id="3.30.230.10">
    <property type="match status" value="1"/>
</dbReference>
<evidence type="ECO:0000256" key="7">
    <source>
        <dbReference type="SAM" id="MobiDB-lite"/>
    </source>
</evidence>